<keyword evidence="7" id="KW-0378">Hydrolase</keyword>
<reference evidence="16" key="1">
    <citation type="submission" date="2025-08" db="UniProtKB">
        <authorList>
            <consortium name="RefSeq"/>
        </authorList>
    </citation>
    <scope>IDENTIFICATION</scope>
    <source>
        <tissue evidence="16">Skeletal muscle</tissue>
    </source>
</reference>
<dbReference type="RefSeq" id="XP_013907282.1">
    <property type="nucleotide sequence ID" value="XM_014051807.1"/>
</dbReference>
<dbReference type="OrthoDB" id="2020758at2759"/>
<evidence type="ECO:0000256" key="8">
    <source>
        <dbReference type="ARBA" id="ARBA00022807"/>
    </source>
</evidence>
<gene>
    <name evidence="16" type="primary">LOC106537624</name>
</gene>
<evidence type="ECO:0000256" key="5">
    <source>
        <dbReference type="ARBA" id="ARBA00022771"/>
    </source>
</evidence>
<protein>
    <recommendedName>
        <fullName evidence="2">ubiquitinyl hydrolase 1</fullName>
        <ecNumber evidence="2">3.4.19.12</ecNumber>
    </recommendedName>
</protein>
<dbReference type="PANTHER" id="PTHR24006">
    <property type="entry name" value="UBIQUITIN CARBOXYL-TERMINAL HYDROLASE"/>
    <property type="match status" value="1"/>
</dbReference>
<proteinExistence type="predicted"/>
<dbReference type="EC" id="3.4.19.12" evidence="2"/>
<keyword evidence="8" id="KW-0788">Thiol protease</keyword>
<evidence type="ECO:0000256" key="12">
    <source>
        <dbReference type="SAM" id="MobiDB-lite"/>
    </source>
</evidence>
<keyword evidence="15" id="KW-1185">Reference proteome</keyword>
<dbReference type="GO" id="GO:0006508">
    <property type="term" value="P:proteolysis"/>
    <property type="evidence" value="ECO:0007669"/>
    <property type="project" value="UniProtKB-KW"/>
</dbReference>
<dbReference type="SUPFAM" id="SSF54001">
    <property type="entry name" value="Cysteine proteinases"/>
    <property type="match status" value="1"/>
</dbReference>
<dbReference type="PROSITE" id="PS00973">
    <property type="entry name" value="USP_2"/>
    <property type="match status" value="1"/>
</dbReference>
<evidence type="ECO:0000256" key="4">
    <source>
        <dbReference type="ARBA" id="ARBA00022723"/>
    </source>
</evidence>
<dbReference type="GO" id="GO:0004843">
    <property type="term" value="F:cysteine-type deubiquitinase activity"/>
    <property type="evidence" value="ECO:0007669"/>
    <property type="project" value="UniProtKB-EC"/>
</dbReference>
<dbReference type="PANTHER" id="PTHR24006:SF781">
    <property type="entry name" value="LD34905P"/>
    <property type="match status" value="1"/>
</dbReference>
<evidence type="ECO:0000256" key="3">
    <source>
        <dbReference type="ARBA" id="ARBA00022670"/>
    </source>
</evidence>
<keyword evidence="4" id="KW-0479">Metal-binding</keyword>
<dbReference type="Gene3D" id="3.90.70.10">
    <property type="entry name" value="Cysteine proteinases"/>
    <property type="match status" value="1"/>
</dbReference>
<dbReference type="GeneID" id="106537624"/>
<dbReference type="InterPro" id="IPR001607">
    <property type="entry name" value="Znf_UBP"/>
</dbReference>
<evidence type="ECO:0000259" key="13">
    <source>
        <dbReference type="PROSITE" id="PS50235"/>
    </source>
</evidence>
<dbReference type="PROSITE" id="PS50235">
    <property type="entry name" value="USP_3"/>
    <property type="match status" value="1"/>
</dbReference>
<feature type="region of interest" description="Disordered" evidence="12">
    <location>
        <begin position="202"/>
        <end position="285"/>
    </location>
</feature>
<dbReference type="InterPro" id="IPR050164">
    <property type="entry name" value="Peptidase_C19"/>
</dbReference>
<dbReference type="InterPro" id="IPR028889">
    <property type="entry name" value="USP"/>
</dbReference>
<dbReference type="GO" id="GO:0016579">
    <property type="term" value="P:protein deubiquitination"/>
    <property type="evidence" value="ECO:0007669"/>
    <property type="project" value="InterPro"/>
</dbReference>
<feature type="compositionally biased region" description="Basic and acidic residues" evidence="12">
    <location>
        <begin position="1"/>
        <end position="12"/>
    </location>
</feature>
<keyword evidence="9" id="KW-0862">Zinc</keyword>
<evidence type="ECO:0000313" key="16">
    <source>
        <dbReference type="RefSeq" id="XP_013907282.1"/>
    </source>
</evidence>
<dbReference type="Gene3D" id="3.30.40.10">
    <property type="entry name" value="Zinc/RING finger domain, C3HC4 (zinc finger)"/>
    <property type="match status" value="1"/>
</dbReference>
<dbReference type="Pfam" id="PF02148">
    <property type="entry name" value="zf-UBP"/>
    <property type="match status" value="1"/>
</dbReference>
<evidence type="ECO:0000313" key="15">
    <source>
        <dbReference type="Proteomes" id="UP000504617"/>
    </source>
</evidence>
<feature type="domain" description="UBP-type" evidence="14">
    <location>
        <begin position="35"/>
        <end position="152"/>
    </location>
</feature>
<accession>A0A6I9X0I5</accession>
<name>A0A6I9X0I5_9SAUR</name>
<dbReference type="GO" id="GO:0008270">
    <property type="term" value="F:zinc ion binding"/>
    <property type="evidence" value="ECO:0007669"/>
    <property type="project" value="UniProtKB-KW"/>
</dbReference>
<dbReference type="SUPFAM" id="SSF57850">
    <property type="entry name" value="RING/U-box"/>
    <property type="match status" value="1"/>
</dbReference>
<feature type="region of interest" description="Disordered" evidence="12">
    <location>
        <begin position="1"/>
        <end position="30"/>
    </location>
</feature>
<evidence type="ECO:0000256" key="11">
    <source>
        <dbReference type="PROSITE-ProRule" id="PRU00502"/>
    </source>
</evidence>
<evidence type="ECO:0000259" key="14">
    <source>
        <dbReference type="PROSITE" id="PS50271"/>
    </source>
</evidence>
<dbReference type="PROSITE" id="PS50271">
    <property type="entry name" value="ZF_UBP"/>
    <property type="match status" value="1"/>
</dbReference>
<keyword evidence="3" id="KW-0645">Protease</keyword>
<comment type="catalytic activity">
    <reaction evidence="1">
        <text>Thiol-dependent hydrolysis of ester, thioester, amide, peptide and isopeptide bonds formed by the C-terminal Gly of ubiquitin (a 76-residue protein attached to proteins as an intracellular targeting signal).</text>
        <dbReference type="EC" id="3.4.19.12"/>
    </reaction>
</comment>
<dbReference type="InterPro" id="IPR018200">
    <property type="entry name" value="USP_CS"/>
</dbReference>
<dbReference type="Pfam" id="PF00443">
    <property type="entry name" value="UCH"/>
    <property type="match status" value="1"/>
</dbReference>
<dbReference type="KEGG" id="tsr:106537624"/>
<dbReference type="InterPro" id="IPR001394">
    <property type="entry name" value="Peptidase_C19_UCH"/>
</dbReference>
<dbReference type="Proteomes" id="UP000504617">
    <property type="component" value="Unplaced"/>
</dbReference>
<sequence length="541" mass="60240">MRVKDPSKVTHDKNKRQKKANQHQDEDSSDDITGLTCQHVGQAVDVHHVKRAVAQNVWSICSECLKERRIYNGEPVMPSDTWLCLRCGIQGCGQNSEGQHSVKHFQTARADSHCIVINLSTWIIWCYECKEELSTHCNKKALTQIVDFLQRHVTRNESNGNWQNQVNHERRLANKSDEEEISPFILPGKIRNSKMEDIANTSCTRESGAVLDSPGNGSQTEGSEKEVSHSESSIDADSEASESESAAKQITANKTCPSPDLCTDGHRHLPTNTKTQYSKPSNSSTEALSSTLSKFHFGSTAIESEGPLNTLSSLSKNSAFSTEVQNPQNAFQTLSQSYVTSSKECSVQSCLYQFTSVELLMGNNKLLCENCTDQKHKHQKKANSTDKKTESVYTNARKQLLISLVPAVLILHLKRFHQAGMSLRKVNRHVDFPLVLDLAPFCSAFCKNVTDGGKVLYALYGIVEHNGSMRGGHYAAYVKIRSSSKKHLEHNSSNKNVQGLKESPGSAVGQWVYVSDTYVQAVPESRVLNSQAYLLFYERIL</sequence>
<dbReference type="GO" id="GO:0005829">
    <property type="term" value="C:cytosol"/>
    <property type="evidence" value="ECO:0007669"/>
    <property type="project" value="TreeGrafter"/>
</dbReference>
<organism evidence="15 16">
    <name type="scientific">Thamnophis sirtalis</name>
    <dbReference type="NCBI Taxonomy" id="35019"/>
    <lineage>
        <taxon>Eukaryota</taxon>
        <taxon>Metazoa</taxon>
        <taxon>Chordata</taxon>
        <taxon>Craniata</taxon>
        <taxon>Vertebrata</taxon>
        <taxon>Euteleostomi</taxon>
        <taxon>Lepidosauria</taxon>
        <taxon>Squamata</taxon>
        <taxon>Bifurcata</taxon>
        <taxon>Unidentata</taxon>
        <taxon>Episquamata</taxon>
        <taxon>Toxicofera</taxon>
        <taxon>Serpentes</taxon>
        <taxon>Colubroidea</taxon>
        <taxon>Colubridae</taxon>
        <taxon>Natricinae</taxon>
        <taxon>Thamnophis</taxon>
    </lineage>
</organism>
<dbReference type="CDD" id="cd02667">
    <property type="entry name" value="Peptidase_C19K"/>
    <property type="match status" value="1"/>
</dbReference>
<evidence type="ECO:0000256" key="1">
    <source>
        <dbReference type="ARBA" id="ARBA00000707"/>
    </source>
</evidence>
<dbReference type="GO" id="GO:0005634">
    <property type="term" value="C:nucleus"/>
    <property type="evidence" value="ECO:0007669"/>
    <property type="project" value="TreeGrafter"/>
</dbReference>
<evidence type="ECO:0000256" key="7">
    <source>
        <dbReference type="ARBA" id="ARBA00022801"/>
    </source>
</evidence>
<dbReference type="FunFam" id="3.90.70.10:FF:000102">
    <property type="entry name" value="Ubiquitinyl hydrolase 1"/>
    <property type="match status" value="1"/>
</dbReference>
<keyword evidence="10" id="KW-0539">Nucleus</keyword>
<evidence type="ECO:0000256" key="2">
    <source>
        <dbReference type="ARBA" id="ARBA00012759"/>
    </source>
</evidence>
<feature type="compositionally biased region" description="Polar residues" evidence="12">
    <location>
        <begin position="270"/>
        <end position="285"/>
    </location>
</feature>
<evidence type="ECO:0000256" key="9">
    <source>
        <dbReference type="ARBA" id="ARBA00022833"/>
    </source>
</evidence>
<dbReference type="FunFam" id="3.30.40.10:FF:000147">
    <property type="entry name" value="Ubiquitin carboxyl-terminal hydrolase 16"/>
    <property type="match status" value="1"/>
</dbReference>
<dbReference type="InterPro" id="IPR013083">
    <property type="entry name" value="Znf_RING/FYVE/PHD"/>
</dbReference>
<dbReference type="AlphaFoldDB" id="A0A6I9X0I5"/>
<feature type="domain" description="USP" evidence="13">
    <location>
        <begin position="1"/>
        <end position="540"/>
    </location>
</feature>
<evidence type="ECO:0000256" key="6">
    <source>
        <dbReference type="ARBA" id="ARBA00022786"/>
    </source>
</evidence>
<keyword evidence="6" id="KW-0833">Ubl conjugation pathway</keyword>
<dbReference type="InterPro" id="IPR038765">
    <property type="entry name" value="Papain-like_cys_pep_sf"/>
</dbReference>
<keyword evidence="5 11" id="KW-0863">Zinc-finger</keyword>
<evidence type="ECO:0000256" key="10">
    <source>
        <dbReference type="ARBA" id="ARBA00023242"/>
    </source>
</evidence>